<dbReference type="InterPro" id="IPR029058">
    <property type="entry name" value="AB_hydrolase_fold"/>
</dbReference>
<reference evidence="2" key="1">
    <citation type="submission" date="2016-03" db="EMBL/GenBank/DDBJ databases">
        <authorList>
            <person name="Guldener U."/>
        </authorList>
    </citation>
    <scope>NUCLEOTIDE SEQUENCE [LARGE SCALE GENOMIC DNA]</scope>
    <source>
        <strain evidence="2">04CH-RAC-A.6.1</strain>
    </source>
</reference>
<organism evidence="1 2">
    <name type="scientific">Rhynchosporium agropyri</name>
    <dbReference type="NCBI Taxonomy" id="914238"/>
    <lineage>
        <taxon>Eukaryota</taxon>
        <taxon>Fungi</taxon>
        <taxon>Dikarya</taxon>
        <taxon>Ascomycota</taxon>
        <taxon>Pezizomycotina</taxon>
        <taxon>Leotiomycetes</taxon>
        <taxon>Helotiales</taxon>
        <taxon>Ploettnerulaceae</taxon>
        <taxon>Rhynchosporium</taxon>
    </lineage>
</organism>
<protein>
    <recommendedName>
        <fullName evidence="3">Phospholipase/carboxylesterase/thioesterase domain-containing protein</fullName>
    </recommendedName>
</protein>
<proteinExistence type="predicted"/>
<dbReference type="Proteomes" id="UP000178912">
    <property type="component" value="Unassembled WGS sequence"/>
</dbReference>
<gene>
    <name evidence="1" type="ORF">RAG0_13827</name>
</gene>
<sequence>MTIHISGSRLPIILLSHGQGASNNLSSLNGYGPLVNFWASHGFAVIQPTHLLPKAVKIEEEGMVDGPQHWQSRVEDFKSILDQENEIEGAFQAAKGRLDWNRLLLGAQSKETTTRETINMIEPRIKAGVLIVAPGCDPGGLTQSPMAVKLAPFFADSSFSEMTTPALVVHGDADIPDHLTTKGL</sequence>
<accession>A0A1E1LED5</accession>
<evidence type="ECO:0000313" key="1">
    <source>
        <dbReference type="EMBL" id="CZT08896.1"/>
    </source>
</evidence>
<dbReference type="EMBL" id="FJUX01000108">
    <property type="protein sequence ID" value="CZT08896.1"/>
    <property type="molecule type" value="Genomic_DNA"/>
</dbReference>
<name>A0A1E1LED5_9HELO</name>
<evidence type="ECO:0008006" key="3">
    <source>
        <dbReference type="Google" id="ProtNLM"/>
    </source>
</evidence>
<dbReference type="SUPFAM" id="SSF53474">
    <property type="entry name" value="alpha/beta-Hydrolases"/>
    <property type="match status" value="1"/>
</dbReference>
<evidence type="ECO:0000313" key="2">
    <source>
        <dbReference type="Proteomes" id="UP000178912"/>
    </source>
</evidence>
<dbReference type="OrthoDB" id="2363873at2759"/>
<dbReference type="AlphaFoldDB" id="A0A1E1LED5"/>
<keyword evidence="2" id="KW-1185">Reference proteome</keyword>
<dbReference type="Gene3D" id="3.40.50.1820">
    <property type="entry name" value="alpha/beta hydrolase"/>
    <property type="match status" value="1"/>
</dbReference>